<protein>
    <submittedName>
        <fullName evidence="2">Transposase</fullName>
    </submittedName>
</protein>
<dbReference type="AlphaFoldDB" id="A0A3B0W1F8"/>
<evidence type="ECO:0000313" key="2">
    <source>
        <dbReference type="EMBL" id="VAW46390.1"/>
    </source>
</evidence>
<accession>A0A3B0W1F8</accession>
<dbReference type="InterPro" id="IPR036397">
    <property type="entry name" value="RNaseH_sf"/>
</dbReference>
<reference evidence="2" key="1">
    <citation type="submission" date="2018-06" db="EMBL/GenBank/DDBJ databases">
        <authorList>
            <person name="Zhirakovskaya E."/>
        </authorList>
    </citation>
    <scope>NUCLEOTIDE SEQUENCE</scope>
</reference>
<dbReference type="InterPro" id="IPR038717">
    <property type="entry name" value="Tc1-like_DDE_dom"/>
</dbReference>
<evidence type="ECO:0000259" key="1">
    <source>
        <dbReference type="Pfam" id="PF13358"/>
    </source>
</evidence>
<dbReference type="GO" id="GO:0003676">
    <property type="term" value="F:nucleic acid binding"/>
    <property type="evidence" value="ECO:0007669"/>
    <property type="project" value="InterPro"/>
</dbReference>
<name>A0A3B0W1F8_9ZZZZ</name>
<gene>
    <name evidence="2" type="ORF">MNBD_GAMMA03-1688</name>
</gene>
<organism evidence="2">
    <name type="scientific">hydrothermal vent metagenome</name>
    <dbReference type="NCBI Taxonomy" id="652676"/>
    <lineage>
        <taxon>unclassified sequences</taxon>
        <taxon>metagenomes</taxon>
        <taxon>ecological metagenomes</taxon>
    </lineage>
</organism>
<feature type="domain" description="Tc1-like transposase DDE" evidence="1">
    <location>
        <begin position="103"/>
        <end position="278"/>
    </location>
</feature>
<sequence>MLRVFGQALIIKIALEKPEDSQRPVSYWTAREISQEAIKRSIVDYVSKSTVSNLLRKIDIRPHKSRYWLNPKIHDEATFRKEIKEICDIYGDVEKLKKENTLVVSIDEKTGMQATQRIAPDKPVKKGSVAKLEFEYKRHGTQCLIPSFDVLTGKILNYHIGFTRTENVFVEHIKNTINISPESKWILVMDQLNTHKSEGLVRLFAEINGYKGDLGKKRKSGILENQKTRTKFLTKKNQKIRIQFTPKHCSWMNQIEIWFGIFHRKALNRKSFKSIKELVQRTGDFIEYYNNTMAKPFKWTYKGKPLMC</sequence>
<dbReference type="Pfam" id="PF13358">
    <property type="entry name" value="DDE_3"/>
    <property type="match status" value="1"/>
</dbReference>
<dbReference type="Gene3D" id="3.30.420.10">
    <property type="entry name" value="Ribonuclease H-like superfamily/Ribonuclease H"/>
    <property type="match status" value="1"/>
</dbReference>
<dbReference type="EMBL" id="UOFC01000098">
    <property type="protein sequence ID" value="VAW46390.1"/>
    <property type="molecule type" value="Genomic_DNA"/>
</dbReference>
<proteinExistence type="predicted"/>